<keyword evidence="2" id="KW-1185">Reference proteome</keyword>
<proteinExistence type="predicted"/>
<dbReference type="Proteomes" id="UP001374893">
    <property type="component" value="Chromosome"/>
</dbReference>
<reference evidence="1 2" key="1">
    <citation type="submission" date="2021-06" db="EMBL/GenBank/DDBJ databases">
        <title>Complete genome of Haloferula helveola possessing various polysaccharide degrading enzymes.</title>
        <authorList>
            <person name="Takami H."/>
            <person name="Huang C."/>
            <person name="Hamasaki K."/>
        </authorList>
    </citation>
    <scope>NUCLEOTIDE SEQUENCE [LARGE SCALE GENOMIC DNA]</scope>
    <source>
        <strain evidence="1 2">CN-1</strain>
    </source>
</reference>
<protein>
    <recommendedName>
        <fullName evidence="3">DUF393 domain-containing protein</fullName>
    </recommendedName>
</protein>
<dbReference type="EMBL" id="AP024702">
    <property type="protein sequence ID" value="BCX47159.1"/>
    <property type="molecule type" value="Genomic_DNA"/>
</dbReference>
<dbReference type="Pfam" id="PF04134">
    <property type="entry name" value="DCC1-like"/>
    <property type="match status" value="1"/>
</dbReference>
<organism evidence="1 2">
    <name type="scientific">Haloferula helveola</name>
    <dbReference type="NCBI Taxonomy" id="490095"/>
    <lineage>
        <taxon>Bacteria</taxon>
        <taxon>Pseudomonadati</taxon>
        <taxon>Verrucomicrobiota</taxon>
        <taxon>Verrucomicrobiia</taxon>
        <taxon>Verrucomicrobiales</taxon>
        <taxon>Verrucomicrobiaceae</taxon>
        <taxon>Haloferula</taxon>
    </lineage>
</organism>
<dbReference type="RefSeq" id="WP_338689206.1">
    <property type="nucleotide sequence ID" value="NZ_AP024702.1"/>
</dbReference>
<gene>
    <name evidence="1" type="ORF">HAHE_10670</name>
</gene>
<sequence length="154" mass="17512">MKLQDRVEGIEVYYDGRCGMCCTFHEWINRQPRAFPISFIPYQADYAEKVFPGLGTLDPAREMVVRTSGGEIFRGAEAWVWCLFSCANHQRAARRLAGPGLLPVAIHACRVLAANRHALSKVFFRRKDRQVREELHRMEVEKCGEGVCATTPGR</sequence>
<accession>A0ABN6H3N3</accession>
<evidence type="ECO:0008006" key="3">
    <source>
        <dbReference type="Google" id="ProtNLM"/>
    </source>
</evidence>
<evidence type="ECO:0000313" key="2">
    <source>
        <dbReference type="Proteomes" id="UP001374893"/>
    </source>
</evidence>
<name>A0ABN6H3N3_9BACT</name>
<evidence type="ECO:0000313" key="1">
    <source>
        <dbReference type="EMBL" id="BCX47159.1"/>
    </source>
</evidence>
<dbReference type="InterPro" id="IPR007263">
    <property type="entry name" value="DCC1-like"/>
</dbReference>